<name>A0A7X0NWA8_9ACTN</name>
<keyword evidence="3" id="KW-1185">Reference proteome</keyword>
<dbReference type="RefSeq" id="WP_246546738.1">
    <property type="nucleotide sequence ID" value="NZ_JACHMI010000001.1"/>
</dbReference>
<dbReference type="AlphaFoldDB" id="A0A7X0NWA8"/>
<reference evidence="2 3" key="1">
    <citation type="submission" date="2020-08" db="EMBL/GenBank/DDBJ databases">
        <title>Sequencing the genomes of 1000 actinobacteria strains.</title>
        <authorList>
            <person name="Klenk H.-P."/>
        </authorList>
    </citation>
    <scope>NUCLEOTIDE SEQUENCE [LARGE SCALE GENOMIC DNA]</scope>
    <source>
        <strain evidence="2 3">DSM 43768</strain>
    </source>
</reference>
<organism evidence="2 3">
    <name type="scientific">Nonomuraea rubra</name>
    <dbReference type="NCBI Taxonomy" id="46180"/>
    <lineage>
        <taxon>Bacteria</taxon>
        <taxon>Bacillati</taxon>
        <taxon>Actinomycetota</taxon>
        <taxon>Actinomycetes</taxon>
        <taxon>Streptosporangiales</taxon>
        <taxon>Streptosporangiaceae</taxon>
        <taxon>Nonomuraea</taxon>
    </lineage>
</organism>
<protein>
    <submittedName>
        <fullName evidence="2">Uncharacterized protein</fullName>
    </submittedName>
</protein>
<dbReference type="Proteomes" id="UP000565579">
    <property type="component" value="Unassembled WGS sequence"/>
</dbReference>
<sequence length="100" mass="9919">MSDTGNRPMPSQPIMWLSHPLNPETGVVPNIGSPDTGAAVFSTPRGSSPHHPSQILAAVLAGHLGAFTSASANTSGTAYASGMASATPAASVPGLNPEDA</sequence>
<gene>
    <name evidence="2" type="ORF">HD593_005361</name>
</gene>
<proteinExistence type="predicted"/>
<evidence type="ECO:0000256" key="1">
    <source>
        <dbReference type="SAM" id="MobiDB-lite"/>
    </source>
</evidence>
<dbReference type="EMBL" id="JACHMI010000001">
    <property type="protein sequence ID" value="MBB6550566.1"/>
    <property type="molecule type" value="Genomic_DNA"/>
</dbReference>
<comment type="caution">
    <text evidence="2">The sequence shown here is derived from an EMBL/GenBank/DDBJ whole genome shotgun (WGS) entry which is preliminary data.</text>
</comment>
<evidence type="ECO:0000313" key="2">
    <source>
        <dbReference type="EMBL" id="MBB6550566.1"/>
    </source>
</evidence>
<feature type="region of interest" description="Disordered" evidence="1">
    <location>
        <begin position="1"/>
        <end position="51"/>
    </location>
</feature>
<evidence type="ECO:0000313" key="3">
    <source>
        <dbReference type="Proteomes" id="UP000565579"/>
    </source>
</evidence>
<accession>A0A7X0NWA8</accession>
<feature type="region of interest" description="Disordered" evidence="1">
    <location>
        <begin position="77"/>
        <end position="100"/>
    </location>
</feature>